<dbReference type="Pfam" id="PF00583">
    <property type="entry name" value="Acetyltransf_1"/>
    <property type="match status" value="1"/>
</dbReference>
<dbReference type="PROSITE" id="PS51186">
    <property type="entry name" value="GNAT"/>
    <property type="match status" value="1"/>
</dbReference>
<comment type="caution">
    <text evidence="2">The sequence shown here is derived from an EMBL/GenBank/DDBJ whole genome shotgun (WGS) entry which is preliminary data.</text>
</comment>
<sequence length="162" mass="17977">MLTIVATTTPEMLETARALLVEYGDWLQAEGMIFPRELRAFRDQLALLPGCFAPPDGCLFVAMHEEEAAGCAALRKLSDEICEMKRLYVRAAFRGMGIGRSLAEAVIAEARKTGYTRMRIHTVRSMVAASSLYASLGFEEIRPYEETLIEDPVFMELPLPGG</sequence>
<dbReference type="InterPro" id="IPR052777">
    <property type="entry name" value="Acetyltransferase_Enz"/>
</dbReference>
<protein>
    <recommendedName>
        <fullName evidence="1">N-acetyltransferase domain-containing protein</fullName>
    </recommendedName>
</protein>
<dbReference type="AlphaFoldDB" id="A0A0F9ISQ5"/>
<accession>A0A0F9ISQ5</accession>
<feature type="domain" description="N-acetyltransferase" evidence="1">
    <location>
        <begin position="3"/>
        <end position="160"/>
    </location>
</feature>
<reference evidence="2" key="1">
    <citation type="journal article" date="2015" name="Nature">
        <title>Complex archaea that bridge the gap between prokaryotes and eukaryotes.</title>
        <authorList>
            <person name="Spang A."/>
            <person name="Saw J.H."/>
            <person name="Jorgensen S.L."/>
            <person name="Zaremba-Niedzwiedzka K."/>
            <person name="Martijn J."/>
            <person name="Lind A.E."/>
            <person name="van Eijk R."/>
            <person name="Schleper C."/>
            <person name="Guy L."/>
            <person name="Ettema T.J."/>
        </authorList>
    </citation>
    <scope>NUCLEOTIDE SEQUENCE</scope>
</reference>
<gene>
    <name evidence="2" type="ORF">LCGC14_1542260</name>
</gene>
<dbReference type="InterPro" id="IPR016181">
    <property type="entry name" value="Acyl_CoA_acyltransferase"/>
</dbReference>
<organism evidence="2">
    <name type="scientific">marine sediment metagenome</name>
    <dbReference type="NCBI Taxonomy" id="412755"/>
    <lineage>
        <taxon>unclassified sequences</taxon>
        <taxon>metagenomes</taxon>
        <taxon>ecological metagenomes</taxon>
    </lineage>
</organism>
<dbReference type="Gene3D" id="3.40.630.30">
    <property type="match status" value="1"/>
</dbReference>
<evidence type="ECO:0000259" key="1">
    <source>
        <dbReference type="PROSITE" id="PS51186"/>
    </source>
</evidence>
<name>A0A0F9ISQ5_9ZZZZ</name>
<dbReference type="PANTHER" id="PTHR43305">
    <property type="entry name" value="FAMILY N-ACETYLTRANSFERASE, PUTATIVE (AFU_ORTHOLOGUE AFUA_2G01380)-RELATED"/>
    <property type="match status" value="1"/>
</dbReference>
<evidence type="ECO:0000313" key="2">
    <source>
        <dbReference type="EMBL" id="KKM60399.1"/>
    </source>
</evidence>
<dbReference type="EMBL" id="LAZR01011685">
    <property type="protein sequence ID" value="KKM60399.1"/>
    <property type="molecule type" value="Genomic_DNA"/>
</dbReference>
<dbReference type="SUPFAM" id="SSF55729">
    <property type="entry name" value="Acyl-CoA N-acyltransferases (Nat)"/>
    <property type="match status" value="1"/>
</dbReference>
<dbReference type="CDD" id="cd04301">
    <property type="entry name" value="NAT_SF"/>
    <property type="match status" value="1"/>
</dbReference>
<proteinExistence type="predicted"/>
<dbReference type="InterPro" id="IPR000182">
    <property type="entry name" value="GNAT_dom"/>
</dbReference>
<dbReference type="PANTHER" id="PTHR43305:SF1">
    <property type="entry name" value="FAMILY N-ACETYLTRANSFERASE, PUTATIVE (AFU_ORTHOLOGUE AFUA_2G01380)-RELATED"/>
    <property type="match status" value="1"/>
</dbReference>
<dbReference type="GO" id="GO:0016747">
    <property type="term" value="F:acyltransferase activity, transferring groups other than amino-acyl groups"/>
    <property type="evidence" value="ECO:0007669"/>
    <property type="project" value="InterPro"/>
</dbReference>